<dbReference type="Proteomes" id="UP000003947">
    <property type="component" value="Unassembled WGS sequence"/>
</dbReference>
<accession>I4YML3</accession>
<evidence type="ECO:0000313" key="2">
    <source>
        <dbReference type="Proteomes" id="UP000003947"/>
    </source>
</evidence>
<dbReference type="SUPFAM" id="SSF158682">
    <property type="entry name" value="TerB-like"/>
    <property type="match status" value="1"/>
</dbReference>
<proteinExistence type="predicted"/>
<sequence>MPVLLAIIGALGAAAFWYYRLRDVGRAAHEVVDAAQRVRGAYRRKRFRTKAESSPIEAVEDPAAAAAAMLIALASEQGTLSLAAERAIKAEMEQVMGLSSVDEVFTFARWVADHATDPNTLSLRFSRLWLAALQPSERMDLHAMAARIAAIDGEPTPIQVNCLKMLKDRLALTRS</sequence>
<dbReference type="AlphaFoldDB" id="I4YML3"/>
<keyword evidence="2" id="KW-1185">Reference proteome</keyword>
<dbReference type="PATRIC" id="fig|864069.3.peg.6356"/>
<dbReference type="RefSeq" id="WP_009493494.1">
    <property type="nucleotide sequence ID" value="NZ_CP141048.1"/>
</dbReference>
<gene>
    <name evidence="1" type="ORF">MicloDRAFT_00059260</name>
</gene>
<protein>
    <recommendedName>
        <fullName evidence="3">Co-chaperone DjlA N-terminal domain-containing protein</fullName>
    </recommendedName>
</protein>
<dbReference type="STRING" id="864069.MicloDRAFT_00059260"/>
<dbReference type="EMBL" id="JH660647">
    <property type="protein sequence ID" value="EIM25205.1"/>
    <property type="molecule type" value="Genomic_DNA"/>
</dbReference>
<dbReference type="HOGENOM" id="CLU_121388_0_0_5"/>
<evidence type="ECO:0000313" key="1">
    <source>
        <dbReference type="EMBL" id="EIM25205.1"/>
    </source>
</evidence>
<evidence type="ECO:0008006" key="3">
    <source>
        <dbReference type="Google" id="ProtNLM"/>
    </source>
</evidence>
<organism evidence="1 2">
    <name type="scientific">Microvirga lotononidis</name>
    <dbReference type="NCBI Taxonomy" id="864069"/>
    <lineage>
        <taxon>Bacteria</taxon>
        <taxon>Pseudomonadati</taxon>
        <taxon>Pseudomonadota</taxon>
        <taxon>Alphaproteobacteria</taxon>
        <taxon>Hyphomicrobiales</taxon>
        <taxon>Methylobacteriaceae</taxon>
        <taxon>Microvirga</taxon>
    </lineage>
</organism>
<dbReference type="InterPro" id="IPR029024">
    <property type="entry name" value="TerB-like"/>
</dbReference>
<dbReference type="OrthoDB" id="9807358at2"/>
<reference evidence="1 2" key="1">
    <citation type="submission" date="2012-02" db="EMBL/GenBank/DDBJ databases">
        <title>Improved High-Quality Draft sequence of Microvirga sp. WSM3557.</title>
        <authorList>
            <consortium name="US DOE Joint Genome Institute"/>
            <person name="Lucas S."/>
            <person name="Han J."/>
            <person name="Lapidus A."/>
            <person name="Cheng J.-F."/>
            <person name="Goodwin L."/>
            <person name="Pitluck S."/>
            <person name="Peters L."/>
            <person name="Zhang X."/>
            <person name="Detter J.C."/>
            <person name="Han C."/>
            <person name="Tapia R."/>
            <person name="Land M."/>
            <person name="Hauser L."/>
            <person name="Kyrpides N."/>
            <person name="Ivanova N."/>
            <person name="Pagani I."/>
            <person name="Brau L."/>
            <person name="Yates R."/>
            <person name="O'Hara G."/>
            <person name="Rui T."/>
            <person name="Howieson J."/>
            <person name="Reeve W."/>
            <person name="Woyke T."/>
        </authorList>
    </citation>
    <scope>NUCLEOTIDE SEQUENCE [LARGE SCALE GENOMIC DNA]</scope>
    <source>
        <strain evidence="1 2">WSM3557</strain>
    </source>
</reference>
<dbReference type="eggNOG" id="ENOG503313W">
    <property type="taxonomic scope" value="Bacteria"/>
</dbReference>
<name>I4YML3_9HYPH</name>